<reference evidence="3" key="1">
    <citation type="submission" date="2023-12" db="EMBL/GenBank/DDBJ databases">
        <title>Novel isolates from deep terrestrial aquifers shed light on the physiology and ecology of the class Limnochordia.</title>
        <authorList>
            <person name="Karnachuk O.V."/>
            <person name="Lukina A.P."/>
            <person name="Avakyan M.R."/>
            <person name="Kadnikov V."/>
            <person name="Begmatov S."/>
            <person name="Beletsky A.V."/>
            <person name="Mardanov A.V."/>
            <person name="Ravin N.V."/>
        </authorList>
    </citation>
    <scope>NUCLEOTIDE SEQUENCE [LARGE SCALE GENOMIC DNA]</scope>
    <source>
        <strain evidence="3">LN</strain>
    </source>
</reference>
<gene>
    <name evidence="2" type="ORF">VLY81_10025</name>
</gene>
<feature type="transmembrane region" description="Helical" evidence="1">
    <location>
        <begin position="87"/>
        <end position="108"/>
    </location>
</feature>
<accession>A0ABZ1BMG3</accession>
<organism evidence="2 3">
    <name type="scientific">Geochorda subterranea</name>
    <dbReference type="NCBI Taxonomy" id="3109564"/>
    <lineage>
        <taxon>Bacteria</taxon>
        <taxon>Bacillati</taxon>
        <taxon>Bacillota</taxon>
        <taxon>Limnochordia</taxon>
        <taxon>Limnochordales</taxon>
        <taxon>Geochordaceae</taxon>
        <taxon>Geochorda</taxon>
    </lineage>
</organism>
<dbReference type="Proteomes" id="UP001333102">
    <property type="component" value="Chromosome"/>
</dbReference>
<sequence length="134" mass="15639">MQPMVPWDRILQLLFQYGAARNLRVIRHEQICSRLARSGKPEDFERLVDIQLYWIWYDTLWPLLLYVPLGLGGLALLIWGAVRELPWWLYLPFAFGIGGAIATVAALVERAQRRRARALAQRWIEWAGAQRPSR</sequence>
<protein>
    <submittedName>
        <fullName evidence="2">Uncharacterized protein</fullName>
    </submittedName>
</protein>
<evidence type="ECO:0000313" key="2">
    <source>
        <dbReference type="EMBL" id="WRP13773.1"/>
    </source>
</evidence>
<keyword evidence="1" id="KW-1133">Transmembrane helix</keyword>
<dbReference type="RefSeq" id="WP_324668020.1">
    <property type="nucleotide sequence ID" value="NZ_CP141614.1"/>
</dbReference>
<name>A0ABZ1BMG3_9FIRM</name>
<proteinExistence type="predicted"/>
<keyword evidence="1" id="KW-0812">Transmembrane</keyword>
<feature type="transmembrane region" description="Helical" evidence="1">
    <location>
        <begin position="60"/>
        <end position="81"/>
    </location>
</feature>
<evidence type="ECO:0000256" key="1">
    <source>
        <dbReference type="SAM" id="Phobius"/>
    </source>
</evidence>
<evidence type="ECO:0000313" key="3">
    <source>
        <dbReference type="Proteomes" id="UP001333102"/>
    </source>
</evidence>
<dbReference type="EMBL" id="CP141614">
    <property type="protein sequence ID" value="WRP13773.1"/>
    <property type="molecule type" value="Genomic_DNA"/>
</dbReference>
<keyword evidence="1" id="KW-0472">Membrane</keyword>
<keyword evidence="3" id="KW-1185">Reference proteome</keyword>